<protein>
    <recommendedName>
        <fullName evidence="4">Class III signal peptide-containing protein</fullName>
    </recommendedName>
</protein>
<keyword evidence="1" id="KW-1133">Transmembrane helix</keyword>
<evidence type="ECO:0000313" key="2">
    <source>
        <dbReference type="EMBL" id="PAV05527.1"/>
    </source>
</evidence>
<organism evidence="2 3">
    <name type="scientific">Methanobacterium bryantii</name>
    <dbReference type="NCBI Taxonomy" id="2161"/>
    <lineage>
        <taxon>Archaea</taxon>
        <taxon>Methanobacteriati</taxon>
        <taxon>Methanobacteriota</taxon>
        <taxon>Methanomada group</taxon>
        <taxon>Methanobacteria</taxon>
        <taxon>Methanobacteriales</taxon>
        <taxon>Methanobacteriaceae</taxon>
        <taxon>Methanobacterium</taxon>
    </lineage>
</organism>
<dbReference type="Pfam" id="PF04021">
    <property type="entry name" value="Class_IIIsignal"/>
    <property type="match status" value="1"/>
</dbReference>
<dbReference type="AlphaFoldDB" id="A0A2A2H811"/>
<reference evidence="2 3" key="1">
    <citation type="journal article" date="2017" name="BMC Genomics">
        <title>Genomic analysis of methanogenic archaea reveals a shift towards energy conservation.</title>
        <authorList>
            <person name="Gilmore S.P."/>
            <person name="Henske J.K."/>
            <person name="Sexton J.A."/>
            <person name="Solomon K.V."/>
            <person name="Seppala S."/>
            <person name="Yoo J.I."/>
            <person name="Huyett L.M."/>
            <person name="Pressman A."/>
            <person name="Cogan J.Z."/>
            <person name="Kivenson V."/>
            <person name="Peng X."/>
            <person name="Tan Y."/>
            <person name="Valentine D.L."/>
            <person name="O'Malley M.A."/>
        </authorList>
    </citation>
    <scope>NUCLEOTIDE SEQUENCE [LARGE SCALE GENOMIC DNA]</scope>
    <source>
        <strain evidence="2 3">M.o.H.</strain>
    </source>
</reference>
<dbReference type="EMBL" id="LMVM01000004">
    <property type="protein sequence ID" value="PAV05527.1"/>
    <property type="molecule type" value="Genomic_DNA"/>
</dbReference>
<keyword evidence="1" id="KW-0472">Membrane</keyword>
<evidence type="ECO:0000256" key="1">
    <source>
        <dbReference type="SAM" id="Phobius"/>
    </source>
</evidence>
<dbReference type="InterPro" id="IPR007166">
    <property type="entry name" value="Class3_signal_pept_motif"/>
</dbReference>
<name>A0A2A2H811_METBR</name>
<gene>
    <name evidence="2" type="ORF">ASJ80_09125</name>
</gene>
<evidence type="ECO:0000313" key="3">
    <source>
        <dbReference type="Proteomes" id="UP000217784"/>
    </source>
</evidence>
<evidence type="ECO:0008006" key="4">
    <source>
        <dbReference type="Google" id="ProtNLM"/>
    </source>
</evidence>
<proteinExistence type="predicted"/>
<sequence>MKEIDQKGQISIEFVLILALMLVLVLIFVPYIGEQNELNTISLAAREGAMNTASDLVLNGTVNPLRVKDIILENEKSQNVTIQIDLSGSPSQNQTESIINGTLNSIAAQGYTRNDGDMSNSSEDDFIVTSRHRYNVTIVSS</sequence>
<keyword evidence="1" id="KW-0812">Transmembrane</keyword>
<comment type="caution">
    <text evidence="2">The sequence shown here is derived from an EMBL/GenBank/DDBJ whole genome shotgun (WGS) entry which is preliminary data.</text>
</comment>
<accession>A0A2A2H811</accession>
<dbReference type="RefSeq" id="WP_069585189.1">
    <property type="nucleotide sequence ID" value="NZ_LMVM01000004.1"/>
</dbReference>
<keyword evidence="3" id="KW-1185">Reference proteome</keyword>
<feature type="transmembrane region" description="Helical" evidence="1">
    <location>
        <begin position="12"/>
        <end position="33"/>
    </location>
</feature>
<dbReference type="Proteomes" id="UP000217784">
    <property type="component" value="Unassembled WGS sequence"/>
</dbReference>